<dbReference type="PANTHER" id="PTHR33608:SF12">
    <property type="entry name" value="DUF58 DOMAIN-CONTAINING PROTEIN"/>
    <property type="match status" value="1"/>
</dbReference>
<evidence type="ECO:0000313" key="3">
    <source>
        <dbReference type="Proteomes" id="UP001202134"/>
    </source>
</evidence>
<gene>
    <name evidence="2" type="ORF">L2737_00715</name>
</gene>
<dbReference type="RefSeq" id="WP_248954437.1">
    <property type="nucleotide sequence ID" value="NZ_JAKIKU010000001.1"/>
</dbReference>
<accession>A0ABT0KJF2</accession>
<evidence type="ECO:0000313" key="2">
    <source>
        <dbReference type="EMBL" id="MCL1043854.1"/>
    </source>
</evidence>
<organism evidence="2 3">
    <name type="scientific">Shewanella electrodiphila</name>
    <dbReference type="NCBI Taxonomy" id="934143"/>
    <lineage>
        <taxon>Bacteria</taxon>
        <taxon>Pseudomonadati</taxon>
        <taxon>Pseudomonadota</taxon>
        <taxon>Gammaproteobacteria</taxon>
        <taxon>Alteromonadales</taxon>
        <taxon>Shewanellaceae</taxon>
        <taxon>Shewanella</taxon>
    </lineage>
</organism>
<name>A0ABT0KJF2_9GAMM</name>
<keyword evidence="3" id="KW-1185">Reference proteome</keyword>
<evidence type="ECO:0000259" key="1">
    <source>
        <dbReference type="Pfam" id="PF01882"/>
    </source>
</evidence>
<sequence>MMNGNISRHAKQSTLDPRLHVEYRHLVKLQALSHSFRLLPHWQAKSLMAGRHSSQFRGRGLNFEELKHYQIGDDIRCLDWKVTLRTGQPHVRLYTEEKDRNVVILVDQGANMFFASTHTMKSVVAAEVAALISWRVLREGDRIGMLLKTPKACLWSEPMRGQNHVLQLLKTLSQSNQSLNVNSTDSVNFSESLTKLAQRDLRQSTVIILSDFLSLNLSDINKLKQIQRSNDLLAVRISDPMEQAIPDDAQWVMGDGNYQLSLHQTQQISKVNESFTTTATENAKALNYLMARHNLPLVELSTDGNHLSQLKRAIGA</sequence>
<proteinExistence type="predicted"/>
<dbReference type="Proteomes" id="UP001202134">
    <property type="component" value="Unassembled WGS sequence"/>
</dbReference>
<comment type="caution">
    <text evidence="2">The sequence shown here is derived from an EMBL/GenBank/DDBJ whole genome shotgun (WGS) entry which is preliminary data.</text>
</comment>
<dbReference type="EMBL" id="JAKIKU010000001">
    <property type="protein sequence ID" value="MCL1043854.1"/>
    <property type="molecule type" value="Genomic_DNA"/>
</dbReference>
<dbReference type="Pfam" id="PF01882">
    <property type="entry name" value="DUF58"/>
    <property type="match status" value="1"/>
</dbReference>
<dbReference type="PANTHER" id="PTHR33608">
    <property type="entry name" value="BLL2464 PROTEIN"/>
    <property type="match status" value="1"/>
</dbReference>
<dbReference type="SUPFAM" id="SSF53300">
    <property type="entry name" value="vWA-like"/>
    <property type="match status" value="1"/>
</dbReference>
<dbReference type="InterPro" id="IPR036465">
    <property type="entry name" value="vWFA_dom_sf"/>
</dbReference>
<protein>
    <submittedName>
        <fullName evidence="2">DUF58 domain-containing protein</fullName>
    </submittedName>
</protein>
<reference evidence="2 3" key="1">
    <citation type="submission" date="2022-01" db="EMBL/GenBank/DDBJ databases">
        <title>Whole genome-based taxonomy of the Shewanellaceae.</title>
        <authorList>
            <person name="Martin-Rodriguez A.J."/>
        </authorList>
    </citation>
    <scope>NUCLEOTIDE SEQUENCE [LARGE SCALE GENOMIC DNA]</scope>
    <source>
        <strain evidence="2 3">DSM 24955</strain>
    </source>
</reference>
<feature type="domain" description="DUF58" evidence="1">
    <location>
        <begin position="66"/>
        <end position="283"/>
    </location>
</feature>
<dbReference type="InterPro" id="IPR002881">
    <property type="entry name" value="DUF58"/>
</dbReference>